<organism evidence="12 13">
    <name type="scientific">Trametes cubensis</name>
    <dbReference type="NCBI Taxonomy" id="1111947"/>
    <lineage>
        <taxon>Eukaryota</taxon>
        <taxon>Fungi</taxon>
        <taxon>Dikarya</taxon>
        <taxon>Basidiomycota</taxon>
        <taxon>Agaricomycotina</taxon>
        <taxon>Agaricomycetes</taxon>
        <taxon>Polyporales</taxon>
        <taxon>Polyporaceae</taxon>
        <taxon>Trametes</taxon>
    </lineage>
</organism>
<dbReference type="CDD" id="cd17356">
    <property type="entry name" value="MFS_HXT"/>
    <property type="match status" value="1"/>
</dbReference>
<reference evidence="12" key="1">
    <citation type="submission" date="2022-11" db="EMBL/GenBank/DDBJ databases">
        <title>Genome Sequence of Cubamyces cubensis.</title>
        <authorList>
            <person name="Buettner E."/>
        </authorList>
    </citation>
    <scope>NUCLEOTIDE SEQUENCE</scope>
    <source>
        <strain evidence="12">MPL-01</strain>
    </source>
</reference>
<evidence type="ECO:0000256" key="9">
    <source>
        <dbReference type="RuleBase" id="RU003346"/>
    </source>
</evidence>
<dbReference type="InterPro" id="IPR050360">
    <property type="entry name" value="MFS_Sugar_Transporters"/>
</dbReference>
<keyword evidence="13" id="KW-1185">Reference proteome</keyword>
<evidence type="ECO:0000256" key="3">
    <source>
        <dbReference type="ARBA" id="ARBA00022448"/>
    </source>
</evidence>
<dbReference type="PRINTS" id="PR00171">
    <property type="entry name" value="SUGRTRNSPORT"/>
</dbReference>
<proteinExistence type="inferred from homology"/>
<dbReference type="Gene3D" id="1.20.1250.20">
    <property type="entry name" value="MFS general substrate transporter like domains"/>
    <property type="match status" value="1"/>
</dbReference>
<evidence type="ECO:0000256" key="10">
    <source>
        <dbReference type="SAM" id="Phobius"/>
    </source>
</evidence>
<accession>A0AAD7TYH3</accession>
<feature type="transmembrane region" description="Helical" evidence="10">
    <location>
        <begin position="162"/>
        <end position="181"/>
    </location>
</feature>
<dbReference type="PROSITE" id="PS00217">
    <property type="entry name" value="SUGAR_TRANSPORT_2"/>
    <property type="match status" value="1"/>
</dbReference>
<evidence type="ECO:0000259" key="11">
    <source>
        <dbReference type="PROSITE" id="PS50850"/>
    </source>
</evidence>
<feature type="transmembrane region" description="Helical" evidence="10">
    <location>
        <begin position="193"/>
        <end position="215"/>
    </location>
</feature>
<protein>
    <recommendedName>
        <fullName evidence="11">Major facilitator superfamily (MFS) profile domain-containing protein</fullName>
    </recommendedName>
</protein>
<dbReference type="FunFam" id="1.20.1250.20:FF:000115">
    <property type="entry name" value="High-affinity glucose transporter"/>
    <property type="match status" value="1"/>
</dbReference>
<dbReference type="GO" id="GO:0005886">
    <property type="term" value="C:plasma membrane"/>
    <property type="evidence" value="ECO:0007669"/>
    <property type="project" value="UniProtKB-ARBA"/>
</dbReference>
<dbReference type="AlphaFoldDB" id="A0AAD7TYH3"/>
<dbReference type="PROSITE" id="PS50850">
    <property type="entry name" value="MFS"/>
    <property type="match status" value="1"/>
</dbReference>
<gene>
    <name evidence="12" type="ORF">ONZ51_g3097</name>
</gene>
<keyword evidence="7" id="KW-0325">Glycoprotein</keyword>
<dbReference type="InterPro" id="IPR036259">
    <property type="entry name" value="MFS_trans_sf"/>
</dbReference>
<feature type="transmembrane region" description="Helical" evidence="10">
    <location>
        <begin position="348"/>
        <end position="369"/>
    </location>
</feature>
<name>A0AAD7TYH3_9APHY</name>
<dbReference type="GO" id="GO:0010255">
    <property type="term" value="P:glucose mediated signaling pathway"/>
    <property type="evidence" value="ECO:0007669"/>
    <property type="project" value="UniProtKB-ARBA"/>
</dbReference>
<keyword evidence="5 10" id="KW-1133">Transmembrane helix</keyword>
<feature type="transmembrane region" description="Helical" evidence="10">
    <location>
        <begin position="454"/>
        <end position="472"/>
    </location>
</feature>
<dbReference type="PROSITE" id="PS00216">
    <property type="entry name" value="SUGAR_TRANSPORT_1"/>
    <property type="match status" value="2"/>
</dbReference>
<comment type="caution">
    <text evidence="12">The sequence shown here is derived from an EMBL/GenBank/DDBJ whole genome shotgun (WGS) entry which is preliminary data.</text>
</comment>
<dbReference type="SUPFAM" id="SSF103473">
    <property type="entry name" value="MFS general substrate transporter"/>
    <property type="match status" value="1"/>
</dbReference>
<feature type="transmembrane region" description="Helical" evidence="10">
    <location>
        <begin position="104"/>
        <end position="123"/>
    </location>
</feature>
<dbReference type="GO" id="GO:0005536">
    <property type="term" value="F:D-glucose binding"/>
    <property type="evidence" value="ECO:0007669"/>
    <property type="project" value="UniProtKB-ARBA"/>
</dbReference>
<dbReference type="InterPro" id="IPR005828">
    <property type="entry name" value="MFS_sugar_transport-like"/>
</dbReference>
<feature type="transmembrane region" description="Helical" evidence="10">
    <location>
        <begin position="381"/>
        <end position="405"/>
    </location>
</feature>
<comment type="similarity">
    <text evidence="2 9">Belongs to the major facilitator superfamily. Sugar transporter (TC 2.A.1.1) family.</text>
</comment>
<dbReference type="EMBL" id="JAPEVG010000052">
    <property type="protein sequence ID" value="KAJ8489218.1"/>
    <property type="molecule type" value="Genomic_DNA"/>
</dbReference>
<evidence type="ECO:0000256" key="8">
    <source>
        <dbReference type="ARBA" id="ARBA00049119"/>
    </source>
</evidence>
<dbReference type="Proteomes" id="UP001215151">
    <property type="component" value="Unassembled WGS sequence"/>
</dbReference>
<evidence type="ECO:0000313" key="12">
    <source>
        <dbReference type="EMBL" id="KAJ8489218.1"/>
    </source>
</evidence>
<keyword evidence="4 10" id="KW-0812">Transmembrane</keyword>
<dbReference type="InterPro" id="IPR003663">
    <property type="entry name" value="Sugar/inositol_transpt"/>
</dbReference>
<dbReference type="InterPro" id="IPR020846">
    <property type="entry name" value="MFS_dom"/>
</dbReference>
<keyword evidence="6 10" id="KW-0472">Membrane</keyword>
<evidence type="ECO:0000256" key="4">
    <source>
        <dbReference type="ARBA" id="ARBA00022692"/>
    </source>
</evidence>
<evidence type="ECO:0000313" key="13">
    <source>
        <dbReference type="Proteomes" id="UP001215151"/>
    </source>
</evidence>
<feature type="transmembrane region" description="Helical" evidence="10">
    <location>
        <begin position="129"/>
        <end position="150"/>
    </location>
</feature>
<feature type="transmembrane region" description="Helical" evidence="10">
    <location>
        <begin position="77"/>
        <end position="97"/>
    </location>
</feature>
<feature type="transmembrane region" description="Helical" evidence="10">
    <location>
        <begin position="417"/>
        <end position="434"/>
    </location>
</feature>
<dbReference type="PANTHER" id="PTHR48022">
    <property type="entry name" value="PLASTIDIC GLUCOSE TRANSPORTER 4"/>
    <property type="match status" value="1"/>
</dbReference>
<evidence type="ECO:0000256" key="5">
    <source>
        <dbReference type="ARBA" id="ARBA00022989"/>
    </source>
</evidence>
<dbReference type="Pfam" id="PF00083">
    <property type="entry name" value="Sugar_tr"/>
    <property type="match status" value="1"/>
</dbReference>
<evidence type="ECO:0000256" key="6">
    <source>
        <dbReference type="ARBA" id="ARBA00023136"/>
    </source>
</evidence>
<feature type="domain" description="Major facilitator superfamily (MFS) profile" evidence="11">
    <location>
        <begin position="26"/>
        <end position="476"/>
    </location>
</feature>
<dbReference type="InterPro" id="IPR005829">
    <property type="entry name" value="Sugar_transporter_CS"/>
</dbReference>
<comment type="catalytic activity">
    <reaction evidence="8">
        <text>myo-inositol(out) + H(+)(out) = myo-inositol(in) + H(+)(in)</text>
        <dbReference type="Rhea" id="RHEA:60364"/>
        <dbReference type="ChEBI" id="CHEBI:15378"/>
        <dbReference type="ChEBI" id="CHEBI:17268"/>
    </reaction>
</comment>
<dbReference type="GO" id="GO:0005351">
    <property type="term" value="F:carbohydrate:proton symporter activity"/>
    <property type="evidence" value="ECO:0007669"/>
    <property type="project" value="TreeGrafter"/>
</dbReference>
<comment type="subcellular location">
    <subcellularLocation>
        <location evidence="1">Membrane</location>
        <topology evidence="1">Multi-pass membrane protein</topology>
    </subcellularLocation>
</comment>
<feature type="transmembrane region" description="Helical" evidence="10">
    <location>
        <begin position="21"/>
        <end position="39"/>
    </location>
</feature>
<evidence type="ECO:0000256" key="2">
    <source>
        <dbReference type="ARBA" id="ARBA00010992"/>
    </source>
</evidence>
<evidence type="ECO:0000256" key="7">
    <source>
        <dbReference type="ARBA" id="ARBA00023180"/>
    </source>
</evidence>
<feature type="transmembrane region" description="Helical" evidence="10">
    <location>
        <begin position="320"/>
        <end position="341"/>
    </location>
</feature>
<feature type="transmembrane region" description="Helical" evidence="10">
    <location>
        <begin position="285"/>
        <end position="308"/>
    </location>
</feature>
<dbReference type="NCBIfam" id="TIGR00879">
    <property type="entry name" value="SP"/>
    <property type="match status" value="1"/>
</dbReference>
<sequence>MAGGPAVAGGGINAAGSKSRLAGIIMTAFAAFGGILYGYDTGTISGIIAMDDWLRTFGEKTTTNSLGYILPTDKESLVVSILSAGTFFGALGGAPTADILGRRIGIIVACVVFSLGIALQTGAHNWATFIVGRFFAGFGVGLVSTLVPMYQSECSPKWIRGAVVSGYQWAITIGLLLASVINNATKDRQNHSAWQIPISIQFIWAFVLFVGMFWLPETPRWLIKNNRPDDAAKSLSRLTSLPIDDPEVQAELEDIRVALQEEKERGESSYLDCFKFNKSKIALRTLSGIFIQAWQQLTGINFIFYFGTTFFQRVGISNPFLTQVATNIVNVFMTLPGMWGVEKFGRRSLLLWGAVVMCICEFLVAIIGVTISVNNSSGQKALIALVCIYIAAFASTWGPIAWVIVGEIFPLNVRAKAMSLSVASNWLWNWAISYATPYLVNPGAGNANLGVKVFFIWGSTCAGCIVFTYFCIPETKGLSLEQVDLLYQNSTPITSVKYRRELIARDVHVADVAGVHDVDEKVTSEQV</sequence>
<dbReference type="PANTHER" id="PTHR48022:SF17">
    <property type="entry name" value="HEXOSE TRANSPORTER"/>
    <property type="match status" value="1"/>
</dbReference>
<keyword evidence="3 9" id="KW-0813">Transport</keyword>
<evidence type="ECO:0000256" key="1">
    <source>
        <dbReference type="ARBA" id="ARBA00004141"/>
    </source>
</evidence>